<dbReference type="OrthoDB" id="10943at2157"/>
<organism evidence="3 4">
    <name type="scientific">Candidatus Nitrosocosmicus franklandianus</name>
    <dbReference type="NCBI Taxonomy" id="1798806"/>
    <lineage>
        <taxon>Archaea</taxon>
        <taxon>Nitrososphaerota</taxon>
        <taxon>Nitrososphaeria</taxon>
        <taxon>Nitrososphaerales</taxon>
        <taxon>Nitrososphaeraceae</taxon>
        <taxon>Candidatus Nitrosocosmicus</taxon>
    </lineage>
</organism>
<keyword evidence="4" id="KW-1185">Reference proteome</keyword>
<keyword evidence="1" id="KW-0175">Coiled coil</keyword>
<feature type="domain" description="NFACT RNA-binding" evidence="2">
    <location>
        <begin position="458"/>
        <end position="571"/>
    </location>
</feature>
<evidence type="ECO:0000259" key="2">
    <source>
        <dbReference type="Pfam" id="PF05670"/>
    </source>
</evidence>
<dbReference type="GO" id="GO:0000049">
    <property type="term" value="F:tRNA binding"/>
    <property type="evidence" value="ECO:0007669"/>
    <property type="project" value="TreeGrafter"/>
</dbReference>
<dbReference type="Gene3D" id="2.30.310.10">
    <property type="entry name" value="ibrinogen binding protein from staphylococcus aureus domain"/>
    <property type="match status" value="1"/>
</dbReference>
<dbReference type="Proteomes" id="UP000294299">
    <property type="component" value="Chromosome NFRAN"/>
</dbReference>
<protein>
    <recommendedName>
        <fullName evidence="2">NFACT RNA-binding domain-containing protein</fullName>
    </recommendedName>
</protein>
<dbReference type="GO" id="GO:1990112">
    <property type="term" value="C:RQC complex"/>
    <property type="evidence" value="ECO:0007669"/>
    <property type="project" value="TreeGrafter"/>
</dbReference>
<reference evidence="3 4" key="1">
    <citation type="submission" date="2019-02" db="EMBL/GenBank/DDBJ databases">
        <authorList>
            <person name="Lehtovirta-Morley E L."/>
        </authorList>
    </citation>
    <scope>NUCLEOTIDE SEQUENCE [LARGE SCALE GENOMIC DNA]</scope>
    <source>
        <strain evidence="3">NFRAN1</strain>
    </source>
</reference>
<feature type="coiled-coil region" evidence="1">
    <location>
        <begin position="286"/>
        <end position="313"/>
    </location>
</feature>
<evidence type="ECO:0000313" key="4">
    <source>
        <dbReference type="Proteomes" id="UP000294299"/>
    </source>
</evidence>
<dbReference type="Pfam" id="PF05670">
    <property type="entry name" value="NFACT-R_1"/>
    <property type="match status" value="1"/>
</dbReference>
<dbReference type="PANTHER" id="PTHR15239">
    <property type="entry name" value="NUCLEAR EXPORT MEDIATOR FACTOR NEMF"/>
    <property type="match status" value="1"/>
</dbReference>
<proteinExistence type="predicted"/>
<dbReference type="InterPro" id="IPR008532">
    <property type="entry name" value="NFACT_RNA-bd"/>
</dbReference>
<dbReference type="AlphaFoldDB" id="A0A484IFD7"/>
<dbReference type="GO" id="GO:0043023">
    <property type="term" value="F:ribosomal large subunit binding"/>
    <property type="evidence" value="ECO:0007669"/>
    <property type="project" value="TreeGrafter"/>
</dbReference>
<accession>A0A484IFD7</accession>
<sequence length="687" mass="77927">MAISEIELRFIVNNIKQVIDSVYYVSNISLITKNSLIIKFHHSQKNDVSLLVSTFGICITKYKYSIIEDNDILKKIKTYLERSKLIDAFVIQGERIVQFVFQSIQGVKYYLIVELFGQGNIIICNDSYKILNILNPINVRHRILRTGLKYFPPPTRGIDPLSITYADFLSLLDKSDSENIDLKRWLGRTLSISKKFIELAVHDSKISNKKIKDLTPSETKILFGVLTSVIRNIAAGVGHEPSLILDENKNPLDISPVIPIDVDSKYVKRFSSYAEAIDEYLNYTILQNSTSRNSELEKQIESIEHDLDEQAKAKELVLSKSNQLRNFATLLMQKASTGSFSSHYASSSSSSEQAISEKYNDQPLTELLNEFGAKIVSIKGKDYLEIMGEKVPLDKGNINIPKISSLLFNAAKEMERGLTTIEASRARLLEQMEKIQKQKNKKPLSEIKILTNKEWYEKYRWFLTTDDMLAIGGRDSSSNSVLIRKHLTENDYVFHAEVHGSPFFILKNANTKSVEDISQSILQVSQATVSFSRSWKDNLSSADAYWVYPYQVKKGAPTGQYLPKGAFIIEGKKNFVKNLEIKLAIGLSFVDERPLLIVGPPQAIAKRSVCLRKITPSGFDVVKASKKIKADFVEYSLKNEFPDSVINHLKNLSIDEIVRILPVGQFKLLPIEKGEFKHEFNVLQQSE</sequence>
<dbReference type="RefSeq" id="WP_134483682.1">
    <property type="nucleotide sequence ID" value="NZ_LR216287.1"/>
</dbReference>
<gene>
    <name evidence="3" type="ORF">NFRAN_1382</name>
</gene>
<dbReference type="PANTHER" id="PTHR15239:SF6">
    <property type="entry name" value="RIBOSOME QUALITY CONTROL COMPLEX SUBUNIT NEMF"/>
    <property type="match status" value="1"/>
</dbReference>
<name>A0A484IFD7_9ARCH</name>
<dbReference type="EMBL" id="LR216287">
    <property type="protein sequence ID" value="VFJ13704.1"/>
    <property type="molecule type" value="Genomic_DNA"/>
</dbReference>
<dbReference type="GeneID" id="39420741"/>
<dbReference type="KEGG" id="nfn:NFRAN_1382"/>
<dbReference type="NCBIfam" id="NF041120">
    <property type="entry name" value="RqcH_arch"/>
    <property type="match status" value="1"/>
</dbReference>
<evidence type="ECO:0000313" key="3">
    <source>
        <dbReference type="EMBL" id="VFJ13704.1"/>
    </source>
</evidence>
<evidence type="ECO:0000256" key="1">
    <source>
        <dbReference type="SAM" id="Coils"/>
    </source>
</evidence>
<dbReference type="GO" id="GO:0072344">
    <property type="term" value="P:rescue of stalled ribosome"/>
    <property type="evidence" value="ECO:0007669"/>
    <property type="project" value="TreeGrafter"/>
</dbReference>
<dbReference type="InterPro" id="IPR051608">
    <property type="entry name" value="RQC_Subunit_NEMF"/>
</dbReference>